<organism evidence="2 3">
    <name type="scientific">Albugo candida</name>
    <dbReference type="NCBI Taxonomy" id="65357"/>
    <lineage>
        <taxon>Eukaryota</taxon>
        <taxon>Sar</taxon>
        <taxon>Stramenopiles</taxon>
        <taxon>Oomycota</taxon>
        <taxon>Peronosporomycetes</taxon>
        <taxon>Albuginales</taxon>
        <taxon>Albuginaceae</taxon>
        <taxon>Albugo</taxon>
    </lineage>
</organism>
<dbReference type="EMBL" id="CAIX01000003">
    <property type="protein sequence ID" value="CCI39639.1"/>
    <property type="molecule type" value="Genomic_DNA"/>
</dbReference>
<keyword evidence="3" id="KW-1185">Reference proteome</keyword>
<dbReference type="OrthoDB" id="185175at2759"/>
<dbReference type="AlphaFoldDB" id="A0A024FYH3"/>
<evidence type="ECO:0000313" key="2">
    <source>
        <dbReference type="EMBL" id="CCI39639.1"/>
    </source>
</evidence>
<feature type="compositionally biased region" description="Acidic residues" evidence="1">
    <location>
        <begin position="9"/>
        <end position="19"/>
    </location>
</feature>
<proteinExistence type="predicted"/>
<sequence>MTHRKNSWDEWEDEQEDYAEVGTSSPTSRKMFSDDRSVSALCSNENNRGHTDSADHEFACWTWDTEAMQNELESLTKSSSLDIKKNMITTLSQAENDTVPDCVRAMKLIEATDAINFQCVRQNLFAWRSISLVLHWHLIQIKQCIDKGERSRHKITLLESKLNDILFPATTENDMDERVFPAHRELQEALSSDDLAAYFEKLERTFDRKTLTMCNDWFEPGKKIKEKERRSGDSLYLQKIDMLYRVNGRLNQLTESELFQDSKDIQRDSIQINGEIALGTQGYDAIVAQIQRVLERLLSKVLPKCSQKMKDRTTSMAREILHACNRTESGGFSYEMLSRFLTNHSTQHIICRPDSSKAEPLSVEIKLGGFHSHMEEENLLKQCSFGVQVLCSALTRYSICKSDDPTCALYSLAATYKQELLFPCKITPFCPNDIFAQSVASVELELIQVASAAVQEKFR</sequence>
<reference evidence="2 3" key="1">
    <citation type="submission" date="2012-05" db="EMBL/GenBank/DDBJ databases">
        <title>Recombination and specialization in a pathogen metapopulation.</title>
        <authorList>
            <person name="Gardiner A."/>
            <person name="Kemen E."/>
            <person name="Schultz-Larsen T."/>
            <person name="MacLean D."/>
            <person name="Van Oosterhout C."/>
            <person name="Jones J.D.G."/>
        </authorList>
    </citation>
    <scope>NUCLEOTIDE SEQUENCE [LARGE SCALE GENOMIC DNA]</scope>
    <source>
        <strain evidence="2 3">Ac Nc2</strain>
    </source>
</reference>
<gene>
    <name evidence="2" type="ORF">BN9_004220</name>
</gene>
<dbReference type="InParanoid" id="A0A024FYH3"/>
<evidence type="ECO:0000313" key="3">
    <source>
        <dbReference type="Proteomes" id="UP000053237"/>
    </source>
</evidence>
<feature type="region of interest" description="Disordered" evidence="1">
    <location>
        <begin position="1"/>
        <end position="32"/>
    </location>
</feature>
<dbReference type="Proteomes" id="UP000053237">
    <property type="component" value="Unassembled WGS sequence"/>
</dbReference>
<accession>A0A024FYH3</accession>
<protein>
    <submittedName>
        <fullName evidence="2">Uncharacterized protein</fullName>
    </submittedName>
</protein>
<evidence type="ECO:0000256" key="1">
    <source>
        <dbReference type="SAM" id="MobiDB-lite"/>
    </source>
</evidence>
<name>A0A024FYH3_9STRA</name>
<comment type="caution">
    <text evidence="2">The sequence shown here is derived from an EMBL/GenBank/DDBJ whole genome shotgun (WGS) entry which is preliminary data.</text>
</comment>